<evidence type="ECO:0000256" key="8">
    <source>
        <dbReference type="RuleBase" id="RU003560"/>
    </source>
</evidence>
<dbReference type="GO" id="GO:0030170">
    <property type="term" value="F:pyridoxal phosphate binding"/>
    <property type="evidence" value="ECO:0007669"/>
    <property type="project" value="InterPro"/>
</dbReference>
<evidence type="ECO:0000256" key="6">
    <source>
        <dbReference type="ARBA" id="ARBA00022898"/>
    </source>
</evidence>
<name>A0AAX2QME4_9HYPH</name>
<protein>
    <recommendedName>
        <fullName evidence="3">ornithine aminotransferase</fullName>
        <ecNumber evidence="3">2.6.1.13</ecNumber>
    </recommendedName>
    <alternativeName>
        <fullName evidence="7">Ornithine--oxo-acid aminotransferase</fullName>
    </alternativeName>
</protein>
<evidence type="ECO:0000256" key="1">
    <source>
        <dbReference type="ARBA" id="ARBA00001933"/>
    </source>
</evidence>
<proteinExistence type="inferred from homology"/>
<organism evidence="9 10">
    <name type="scientific">Rhizobium laguerreae</name>
    <dbReference type="NCBI Taxonomy" id="1076926"/>
    <lineage>
        <taxon>Bacteria</taxon>
        <taxon>Pseudomonadati</taxon>
        <taxon>Pseudomonadota</taxon>
        <taxon>Alphaproteobacteria</taxon>
        <taxon>Hyphomicrobiales</taxon>
        <taxon>Rhizobiaceae</taxon>
        <taxon>Rhizobium/Agrobacterium group</taxon>
        <taxon>Rhizobium</taxon>
    </lineage>
</organism>
<dbReference type="EMBL" id="SMBI01000005">
    <property type="protein sequence ID" value="TCU25179.1"/>
    <property type="molecule type" value="Genomic_DNA"/>
</dbReference>
<dbReference type="GO" id="GO:0004587">
    <property type="term" value="F:ornithine aminotransferase activity"/>
    <property type="evidence" value="ECO:0007669"/>
    <property type="project" value="UniProtKB-EC"/>
</dbReference>
<dbReference type="SUPFAM" id="SSF53383">
    <property type="entry name" value="PLP-dependent transferases"/>
    <property type="match status" value="1"/>
</dbReference>
<dbReference type="CDD" id="cd00610">
    <property type="entry name" value="OAT_like"/>
    <property type="match status" value="1"/>
</dbReference>
<dbReference type="InterPro" id="IPR050103">
    <property type="entry name" value="Class-III_PLP-dep_AT"/>
</dbReference>
<comment type="caution">
    <text evidence="9">The sequence shown here is derived from an EMBL/GenBank/DDBJ whole genome shotgun (WGS) entry which is preliminary data.</text>
</comment>
<dbReference type="PANTHER" id="PTHR11986">
    <property type="entry name" value="AMINOTRANSFERASE CLASS III"/>
    <property type="match status" value="1"/>
</dbReference>
<keyword evidence="5" id="KW-0808">Transferase</keyword>
<dbReference type="Gene3D" id="3.40.640.10">
    <property type="entry name" value="Type I PLP-dependent aspartate aminotransferase-like (Major domain)"/>
    <property type="match status" value="1"/>
</dbReference>
<comment type="similarity">
    <text evidence="8">Belongs to the class-III pyridoxal-phosphate-dependent aminotransferase family.</text>
</comment>
<dbReference type="NCBIfam" id="TIGR01885">
    <property type="entry name" value="Orn_aminotrans"/>
    <property type="match status" value="1"/>
</dbReference>
<keyword evidence="6 8" id="KW-0663">Pyridoxal phosphate</keyword>
<evidence type="ECO:0000256" key="7">
    <source>
        <dbReference type="ARBA" id="ARBA00030587"/>
    </source>
</evidence>
<dbReference type="InterPro" id="IPR049704">
    <property type="entry name" value="Aminotrans_3_PPA_site"/>
</dbReference>
<dbReference type="AlphaFoldDB" id="A0AAX2QME4"/>
<evidence type="ECO:0000256" key="3">
    <source>
        <dbReference type="ARBA" id="ARBA00012924"/>
    </source>
</evidence>
<dbReference type="PIRSF" id="PIRSF000521">
    <property type="entry name" value="Transaminase_4ab_Lys_Orn"/>
    <property type="match status" value="1"/>
</dbReference>
<dbReference type="FunFam" id="3.90.1150.10:FF:000152">
    <property type="entry name" value="Ornithine aminotransferase"/>
    <property type="match status" value="1"/>
</dbReference>
<dbReference type="InterPro" id="IPR010164">
    <property type="entry name" value="Orn_aminotrans"/>
</dbReference>
<dbReference type="GO" id="GO:0042802">
    <property type="term" value="F:identical protein binding"/>
    <property type="evidence" value="ECO:0007669"/>
    <property type="project" value="TreeGrafter"/>
</dbReference>
<dbReference type="InterPro" id="IPR015422">
    <property type="entry name" value="PyrdxlP-dep_Trfase_small"/>
</dbReference>
<keyword evidence="4" id="KW-0032">Aminotransferase</keyword>
<dbReference type="Pfam" id="PF00202">
    <property type="entry name" value="Aminotran_3"/>
    <property type="match status" value="1"/>
</dbReference>
<dbReference type="PANTHER" id="PTHR11986:SF18">
    <property type="entry name" value="ORNITHINE AMINOTRANSFERASE, MITOCHONDRIAL"/>
    <property type="match status" value="1"/>
</dbReference>
<dbReference type="Gene3D" id="3.90.1150.10">
    <property type="entry name" value="Aspartate Aminotransferase, domain 1"/>
    <property type="match status" value="1"/>
</dbReference>
<dbReference type="FunFam" id="3.40.640.10:FF:000011">
    <property type="entry name" value="Ornithine aminotransferase"/>
    <property type="match status" value="1"/>
</dbReference>
<dbReference type="InterPro" id="IPR015421">
    <property type="entry name" value="PyrdxlP-dep_Trfase_major"/>
</dbReference>
<dbReference type="PROSITE" id="PS00600">
    <property type="entry name" value="AA_TRANSFER_CLASS_3"/>
    <property type="match status" value="1"/>
</dbReference>
<comment type="pathway">
    <text evidence="2">Amino-acid biosynthesis; L-proline biosynthesis; L-glutamate 5-semialdehyde from L-ornithine: step 1/1.</text>
</comment>
<dbReference type="InterPro" id="IPR005814">
    <property type="entry name" value="Aminotrans_3"/>
</dbReference>
<accession>A0AAX2QME4</accession>
<evidence type="ECO:0000256" key="2">
    <source>
        <dbReference type="ARBA" id="ARBA00004998"/>
    </source>
</evidence>
<dbReference type="Proteomes" id="UP000295021">
    <property type="component" value="Unassembled WGS sequence"/>
</dbReference>
<evidence type="ECO:0000313" key="10">
    <source>
        <dbReference type="Proteomes" id="UP000295021"/>
    </source>
</evidence>
<sequence>MNTSEKLIATEQRLGAHNYKPLDVVLTRGEGVYVWDTDGNRYLDCLSAYSAVNQGHCHPKILAAMVEQAGRLTLTSRAFRNDQLAYLYEELAALTGSHKILPMNSGAEAVETAIKAVRKWGYEVKGVPEGKAEIIVCADNFHGRTLSIISFSTDPDARSGFGPYTSGFRIIPFGDAEAFAAAINGNTVAALIEPIQGEAGVIIPPAGYFTRIRELCTTNNVTLILDEIQTGLGRTGKLLAEEHEGIEADVTLIGKALSGGFYPVSAVLSNSEVLGVLQPGQHGSTFGGNPLACAVARAALKVLTEEGMIENAAVMGNYFLEGLRSIRSNIVRDVRGRGLMMAIELEPEAGGARHYCHALKERGLLAKDTHDHTIRLAPPLVISREQVDWAVSQIEKTIS</sequence>
<dbReference type="EC" id="2.6.1.13" evidence="3"/>
<reference evidence="9 10" key="1">
    <citation type="submission" date="2019-03" db="EMBL/GenBank/DDBJ databases">
        <title>Genomic Encyclopedia of Type Strains, Phase IV (KMG-V): Genome sequencing to study the core and pangenomes of soil and plant-associated prokaryotes.</title>
        <authorList>
            <person name="Whitman W."/>
        </authorList>
    </citation>
    <scope>NUCLEOTIDE SEQUENCE [LARGE SCALE GENOMIC DNA]</scope>
    <source>
        <strain evidence="9 10">FB403</strain>
    </source>
</reference>
<evidence type="ECO:0000313" key="9">
    <source>
        <dbReference type="EMBL" id="TCU25179.1"/>
    </source>
</evidence>
<gene>
    <name evidence="9" type="ORF">EV131_105292</name>
</gene>
<evidence type="ECO:0000256" key="5">
    <source>
        <dbReference type="ARBA" id="ARBA00022679"/>
    </source>
</evidence>
<evidence type="ECO:0000256" key="4">
    <source>
        <dbReference type="ARBA" id="ARBA00022576"/>
    </source>
</evidence>
<dbReference type="InterPro" id="IPR015424">
    <property type="entry name" value="PyrdxlP-dep_Trfase"/>
</dbReference>
<dbReference type="RefSeq" id="WP_132611272.1">
    <property type="nucleotide sequence ID" value="NZ_JAAXSH010000006.1"/>
</dbReference>
<comment type="cofactor">
    <cofactor evidence="1">
        <name>pyridoxal 5'-phosphate</name>
        <dbReference type="ChEBI" id="CHEBI:597326"/>
    </cofactor>
</comment>